<reference evidence="3" key="1">
    <citation type="submission" date="2017-02" db="UniProtKB">
        <authorList>
            <consortium name="WormBaseParasite"/>
        </authorList>
    </citation>
    <scope>IDENTIFICATION</scope>
</reference>
<keyword evidence="2" id="KW-1185">Reference proteome</keyword>
<proteinExistence type="predicted"/>
<accession>A0A0N5BKW0</accession>
<dbReference type="AlphaFoldDB" id="A0A0N5BKW0"/>
<evidence type="ECO:0000313" key="3">
    <source>
        <dbReference type="WBParaSite" id="SPAL_0000656350.1"/>
    </source>
</evidence>
<feature type="compositionally biased region" description="Basic and acidic residues" evidence="1">
    <location>
        <begin position="51"/>
        <end position="65"/>
    </location>
</feature>
<organism evidence="2 3">
    <name type="scientific">Strongyloides papillosus</name>
    <name type="common">Intestinal threadworm</name>
    <dbReference type="NCBI Taxonomy" id="174720"/>
    <lineage>
        <taxon>Eukaryota</taxon>
        <taxon>Metazoa</taxon>
        <taxon>Ecdysozoa</taxon>
        <taxon>Nematoda</taxon>
        <taxon>Chromadorea</taxon>
        <taxon>Rhabditida</taxon>
        <taxon>Tylenchina</taxon>
        <taxon>Panagrolaimomorpha</taxon>
        <taxon>Strongyloidoidea</taxon>
        <taxon>Strongyloididae</taxon>
        <taxon>Strongyloides</taxon>
    </lineage>
</organism>
<dbReference type="WBParaSite" id="SPAL_0000656350.1">
    <property type="protein sequence ID" value="SPAL_0000656350.1"/>
    <property type="gene ID" value="SPAL_0000656350"/>
</dbReference>
<feature type="region of interest" description="Disordered" evidence="1">
    <location>
        <begin position="32"/>
        <end position="68"/>
    </location>
</feature>
<name>A0A0N5BKW0_STREA</name>
<dbReference type="Proteomes" id="UP000046392">
    <property type="component" value="Unplaced"/>
</dbReference>
<sequence>MEIISTLKGLTTQTAEEEQELPLKRKMILDFPHHYDRDGDAQSGESNNSNNEDKSDEKLKVREIQETEDEEEINVIEKIVDYREINGAEIGS</sequence>
<protein>
    <submittedName>
        <fullName evidence="3">Uncharacterized protein</fullName>
    </submittedName>
</protein>
<evidence type="ECO:0000256" key="1">
    <source>
        <dbReference type="SAM" id="MobiDB-lite"/>
    </source>
</evidence>
<evidence type="ECO:0000313" key="2">
    <source>
        <dbReference type="Proteomes" id="UP000046392"/>
    </source>
</evidence>